<dbReference type="GO" id="GO:0016301">
    <property type="term" value="F:kinase activity"/>
    <property type="evidence" value="ECO:0007669"/>
    <property type="project" value="UniProtKB-KW"/>
</dbReference>
<keyword evidence="2" id="KW-0479">Metal-binding</keyword>
<dbReference type="InterPro" id="IPR007666">
    <property type="entry name" value="ADP_PFK/GK"/>
</dbReference>
<evidence type="ECO:0000256" key="1">
    <source>
        <dbReference type="ARBA" id="ARBA00022679"/>
    </source>
</evidence>
<dbReference type="EMBL" id="UINC01157133">
    <property type="protein sequence ID" value="SVD53955.1"/>
    <property type="molecule type" value="Genomic_DNA"/>
</dbReference>
<name>A0A382W6I0_9ZZZZ</name>
<dbReference type="PROSITE" id="PS51255">
    <property type="entry name" value="ADPK"/>
    <property type="match status" value="1"/>
</dbReference>
<keyword evidence="3" id="KW-0418">Kinase</keyword>
<dbReference type="InterPro" id="IPR029056">
    <property type="entry name" value="Ribokinase-like"/>
</dbReference>
<keyword evidence="1" id="KW-0808">Transferase</keyword>
<dbReference type="GO" id="GO:0006096">
    <property type="term" value="P:glycolytic process"/>
    <property type="evidence" value="ECO:0007669"/>
    <property type="project" value="UniProtKB-KW"/>
</dbReference>
<sequence length="112" mass="12970">MDQQWNATYQNNIIPALKRLRKVQGVILGFHSVIDGIKRVKSDEIETILNVNLDLKQSVQKKIYAMPTEIFSPADMMAGLLIPIKSGKNYRMVIRDKVTFRWILETFGYDQL</sequence>
<proteinExistence type="predicted"/>
<evidence type="ECO:0000256" key="2">
    <source>
        <dbReference type="ARBA" id="ARBA00022723"/>
    </source>
</evidence>
<evidence type="ECO:0000313" key="6">
    <source>
        <dbReference type="EMBL" id="SVD53955.1"/>
    </source>
</evidence>
<dbReference type="SUPFAM" id="SSF53613">
    <property type="entry name" value="Ribokinase-like"/>
    <property type="match status" value="1"/>
</dbReference>
<keyword evidence="5" id="KW-0324">Glycolysis</keyword>
<evidence type="ECO:0000256" key="3">
    <source>
        <dbReference type="ARBA" id="ARBA00022777"/>
    </source>
</evidence>
<dbReference type="Gene3D" id="3.30.1110.20">
    <property type="match status" value="1"/>
</dbReference>
<accession>A0A382W6I0</accession>
<organism evidence="6">
    <name type="scientific">marine metagenome</name>
    <dbReference type="NCBI Taxonomy" id="408172"/>
    <lineage>
        <taxon>unclassified sequences</taxon>
        <taxon>metagenomes</taxon>
        <taxon>ecological metagenomes</taxon>
    </lineage>
</organism>
<keyword evidence="4" id="KW-0460">Magnesium</keyword>
<gene>
    <name evidence="6" type="ORF">METZ01_LOCUS406809</name>
</gene>
<evidence type="ECO:0000256" key="4">
    <source>
        <dbReference type="ARBA" id="ARBA00022842"/>
    </source>
</evidence>
<dbReference type="AlphaFoldDB" id="A0A382W6I0"/>
<feature type="non-terminal residue" evidence="6">
    <location>
        <position position="112"/>
    </location>
</feature>
<dbReference type="GO" id="GO:0046872">
    <property type="term" value="F:metal ion binding"/>
    <property type="evidence" value="ECO:0007669"/>
    <property type="project" value="UniProtKB-KW"/>
</dbReference>
<evidence type="ECO:0000256" key="5">
    <source>
        <dbReference type="ARBA" id="ARBA00023152"/>
    </source>
</evidence>
<reference evidence="6" key="1">
    <citation type="submission" date="2018-05" db="EMBL/GenBank/DDBJ databases">
        <authorList>
            <person name="Lanie J.A."/>
            <person name="Ng W.-L."/>
            <person name="Kazmierczak K.M."/>
            <person name="Andrzejewski T.M."/>
            <person name="Davidsen T.M."/>
            <person name="Wayne K.J."/>
            <person name="Tettelin H."/>
            <person name="Glass J.I."/>
            <person name="Rusch D."/>
            <person name="Podicherti R."/>
            <person name="Tsui H.-C.T."/>
            <person name="Winkler M.E."/>
        </authorList>
    </citation>
    <scope>NUCLEOTIDE SEQUENCE</scope>
</reference>
<protein>
    <submittedName>
        <fullName evidence="6">Uncharacterized protein</fullName>
    </submittedName>
</protein>
<dbReference type="GO" id="GO:0016773">
    <property type="term" value="F:phosphotransferase activity, alcohol group as acceptor"/>
    <property type="evidence" value="ECO:0007669"/>
    <property type="project" value="InterPro"/>
</dbReference>